<accession>A0A9K3H1X4</accession>
<dbReference type="Gramene" id="mRNA:HanXRQr2_Chr15g0690171">
    <property type="protein sequence ID" value="mRNA:HanXRQr2_Chr15g0690171"/>
    <property type="gene ID" value="HanXRQr2_Chr15g0690171"/>
</dbReference>
<protein>
    <submittedName>
        <fullName evidence="1">Uncharacterized protein</fullName>
    </submittedName>
</protein>
<dbReference type="Proteomes" id="UP000215914">
    <property type="component" value="Unassembled WGS sequence"/>
</dbReference>
<sequence length="48" mass="5473">MDNHRGRRSKGMLLDTSLDRKLSSIFTSVYPFSAGYPPGHHHRRSSIC</sequence>
<evidence type="ECO:0000313" key="2">
    <source>
        <dbReference type="Proteomes" id="UP000215914"/>
    </source>
</evidence>
<evidence type="ECO:0000313" key="1">
    <source>
        <dbReference type="EMBL" id="KAF5764275.1"/>
    </source>
</evidence>
<gene>
    <name evidence="1" type="ORF">HanXRQr2_Chr15g0690171</name>
</gene>
<comment type="caution">
    <text evidence="1">The sequence shown here is derived from an EMBL/GenBank/DDBJ whole genome shotgun (WGS) entry which is preliminary data.</text>
</comment>
<proteinExistence type="predicted"/>
<organism evidence="1 2">
    <name type="scientific">Helianthus annuus</name>
    <name type="common">Common sunflower</name>
    <dbReference type="NCBI Taxonomy" id="4232"/>
    <lineage>
        <taxon>Eukaryota</taxon>
        <taxon>Viridiplantae</taxon>
        <taxon>Streptophyta</taxon>
        <taxon>Embryophyta</taxon>
        <taxon>Tracheophyta</taxon>
        <taxon>Spermatophyta</taxon>
        <taxon>Magnoliopsida</taxon>
        <taxon>eudicotyledons</taxon>
        <taxon>Gunneridae</taxon>
        <taxon>Pentapetalae</taxon>
        <taxon>asterids</taxon>
        <taxon>campanulids</taxon>
        <taxon>Asterales</taxon>
        <taxon>Asteraceae</taxon>
        <taxon>Asteroideae</taxon>
        <taxon>Heliantheae alliance</taxon>
        <taxon>Heliantheae</taxon>
        <taxon>Helianthus</taxon>
    </lineage>
</organism>
<dbReference type="AlphaFoldDB" id="A0A9K3H1X4"/>
<reference evidence="1" key="2">
    <citation type="submission" date="2020-06" db="EMBL/GenBank/DDBJ databases">
        <title>Helianthus annuus Genome sequencing and assembly Release 2.</title>
        <authorList>
            <person name="Gouzy J."/>
            <person name="Langlade N."/>
            <person name="Munos S."/>
        </authorList>
    </citation>
    <scope>NUCLEOTIDE SEQUENCE</scope>
    <source>
        <tissue evidence="1">Leaves</tissue>
    </source>
</reference>
<dbReference type="EMBL" id="MNCJ02000330">
    <property type="protein sequence ID" value="KAF5764275.1"/>
    <property type="molecule type" value="Genomic_DNA"/>
</dbReference>
<reference evidence="1" key="1">
    <citation type="journal article" date="2017" name="Nature">
        <title>The sunflower genome provides insights into oil metabolism, flowering and Asterid evolution.</title>
        <authorList>
            <person name="Badouin H."/>
            <person name="Gouzy J."/>
            <person name="Grassa C.J."/>
            <person name="Murat F."/>
            <person name="Staton S.E."/>
            <person name="Cottret L."/>
            <person name="Lelandais-Briere C."/>
            <person name="Owens G.L."/>
            <person name="Carrere S."/>
            <person name="Mayjonade B."/>
            <person name="Legrand L."/>
            <person name="Gill N."/>
            <person name="Kane N.C."/>
            <person name="Bowers J.E."/>
            <person name="Hubner S."/>
            <person name="Bellec A."/>
            <person name="Berard A."/>
            <person name="Berges H."/>
            <person name="Blanchet N."/>
            <person name="Boniface M.C."/>
            <person name="Brunel D."/>
            <person name="Catrice O."/>
            <person name="Chaidir N."/>
            <person name="Claudel C."/>
            <person name="Donnadieu C."/>
            <person name="Faraut T."/>
            <person name="Fievet G."/>
            <person name="Helmstetter N."/>
            <person name="King M."/>
            <person name="Knapp S.J."/>
            <person name="Lai Z."/>
            <person name="Le Paslier M.C."/>
            <person name="Lippi Y."/>
            <person name="Lorenzon L."/>
            <person name="Mandel J.R."/>
            <person name="Marage G."/>
            <person name="Marchand G."/>
            <person name="Marquand E."/>
            <person name="Bret-Mestries E."/>
            <person name="Morien E."/>
            <person name="Nambeesan S."/>
            <person name="Nguyen T."/>
            <person name="Pegot-Espagnet P."/>
            <person name="Pouilly N."/>
            <person name="Raftis F."/>
            <person name="Sallet E."/>
            <person name="Schiex T."/>
            <person name="Thomas J."/>
            <person name="Vandecasteele C."/>
            <person name="Vares D."/>
            <person name="Vear F."/>
            <person name="Vautrin S."/>
            <person name="Crespi M."/>
            <person name="Mangin B."/>
            <person name="Burke J.M."/>
            <person name="Salse J."/>
            <person name="Munos S."/>
            <person name="Vincourt P."/>
            <person name="Rieseberg L.H."/>
            <person name="Langlade N.B."/>
        </authorList>
    </citation>
    <scope>NUCLEOTIDE SEQUENCE</scope>
    <source>
        <tissue evidence="1">Leaves</tissue>
    </source>
</reference>
<keyword evidence="2" id="KW-1185">Reference proteome</keyword>
<name>A0A9K3H1X4_HELAN</name>